<evidence type="ECO:0000259" key="2">
    <source>
        <dbReference type="Pfam" id="PF07819"/>
    </source>
</evidence>
<feature type="domain" description="GPI inositol-deacylase PGAP1-like alpha/beta" evidence="2">
    <location>
        <begin position="199"/>
        <end position="308"/>
    </location>
</feature>
<dbReference type="Proteomes" id="UP000245461">
    <property type="component" value="Unassembled WGS sequence"/>
</dbReference>
<dbReference type="InterPro" id="IPR029058">
    <property type="entry name" value="AB_hydrolase_fold"/>
</dbReference>
<comment type="caution">
    <text evidence="3">The sequence shown here is derived from an EMBL/GenBank/DDBJ whole genome shotgun (WGS) entry which is preliminary data.</text>
</comment>
<dbReference type="GO" id="GO:0004252">
    <property type="term" value="F:serine-type endopeptidase activity"/>
    <property type="evidence" value="ECO:0007669"/>
    <property type="project" value="InterPro"/>
</dbReference>
<evidence type="ECO:0000313" key="4">
    <source>
        <dbReference type="Proteomes" id="UP000245461"/>
    </source>
</evidence>
<evidence type="ECO:0000256" key="1">
    <source>
        <dbReference type="ARBA" id="ARBA00022801"/>
    </source>
</evidence>
<dbReference type="Pfam" id="PF07819">
    <property type="entry name" value="PGAP1"/>
    <property type="match status" value="1"/>
</dbReference>
<dbReference type="SUPFAM" id="SSF53474">
    <property type="entry name" value="alpha/beta-Hydrolases"/>
    <property type="match status" value="1"/>
</dbReference>
<dbReference type="EMBL" id="QGLE01000023">
    <property type="protein sequence ID" value="PWR17597.1"/>
    <property type="molecule type" value="Genomic_DNA"/>
</dbReference>
<gene>
    <name evidence="3" type="ORF">DKG74_21010</name>
</gene>
<dbReference type="GO" id="GO:0006508">
    <property type="term" value="P:proteolysis"/>
    <property type="evidence" value="ECO:0007669"/>
    <property type="project" value="InterPro"/>
</dbReference>
<name>A0A317DSF0_9PROT</name>
<sequence>MVYPWYRDLQAVLGLGFDGVDRMLALVEESHAGIAEALTPIWFRGVVPPAAIARNAYRLARGINGALGQGLGKGMALLPAPDAQAAGSQELPGRAMAVAALNGAIGDHLEAQGNPFAIRLHFRHRGRLLRPGAAPLAADVEGAGDHILLMIHGLCMADVFWHRYGHHHGRYLAAEAGVTPVSVVYNTGRHVSANGADLSAAIETLVREWPVPVRRLSVLGYSMGGLVARAAIEAGRRQGASWLSLGAHAIYLGSPHHGAPLERGAHQLQALAELNPFLAALGRLTRVRSAGITDLRHGNIVEEDWQGHDRFHHGAGRRRRPLPLHPAFRHHAIAGTMGLRPGDATDRLLGDGLVPIDSAFGRHADAAYDFGLGAKDRLLVTETGHLDLLSSMAVADAMAKWLKS</sequence>
<protein>
    <submittedName>
        <fullName evidence="3">Permease</fullName>
    </submittedName>
</protein>
<dbReference type="Gene3D" id="3.40.50.1820">
    <property type="entry name" value="alpha/beta hydrolase"/>
    <property type="match status" value="1"/>
</dbReference>
<organism evidence="3 4">
    <name type="scientific">Zavarzinia aquatilis</name>
    <dbReference type="NCBI Taxonomy" id="2211142"/>
    <lineage>
        <taxon>Bacteria</taxon>
        <taxon>Pseudomonadati</taxon>
        <taxon>Pseudomonadota</taxon>
        <taxon>Alphaproteobacteria</taxon>
        <taxon>Rhodospirillales</taxon>
        <taxon>Zavarziniaceae</taxon>
        <taxon>Zavarzinia</taxon>
    </lineage>
</organism>
<dbReference type="InterPro" id="IPR002471">
    <property type="entry name" value="Pept_S9_AS"/>
</dbReference>
<dbReference type="AlphaFoldDB" id="A0A317DSF0"/>
<reference evidence="3 4" key="1">
    <citation type="submission" date="2018-05" db="EMBL/GenBank/DDBJ databases">
        <title>Zavarzinia sp. HR-AS.</title>
        <authorList>
            <person name="Lee Y."/>
            <person name="Jeon C.O."/>
        </authorList>
    </citation>
    <scope>NUCLEOTIDE SEQUENCE [LARGE SCALE GENOMIC DNA]</scope>
    <source>
        <strain evidence="3 4">HR-AS</strain>
    </source>
</reference>
<accession>A0A317DSF0</accession>
<dbReference type="PROSITE" id="PS00708">
    <property type="entry name" value="PRO_ENDOPEP_SER"/>
    <property type="match status" value="1"/>
</dbReference>
<dbReference type="GO" id="GO:0016788">
    <property type="term" value="F:hydrolase activity, acting on ester bonds"/>
    <property type="evidence" value="ECO:0007669"/>
    <property type="project" value="InterPro"/>
</dbReference>
<proteinExistence type="predicted"/>
<dbReference type="InterPro" id="IPR012908">
    <property type="entry name" value="PGAP1-ab_dom-like"/>
</dbReference>
<keyword evidence="4" id="KW-1185">Reference proteome</keyword>
<evidence type="ECO:0000313" key="3">
    <source>
        <dbReference type="EMBL" id="PWR17597.1"/>
    </source>
</evidence>
<keyword evidence="1" id="KW-0378">Hydrolase</keyword>